<dbReference type="InterPro" id="IPR052145">
    <property type="entry name" value="Mediator/Homeobox_domain"/>
</dbReference>
<accession>A0A175WA43</accession>
<proteinExistence type="predicted"/>
<dbReference type="PANTHER" id="PTHR24330:SF19">
    <property type="entry name" value="MEDIATOR OF RNA POLYMERASE II TRANSCRIPTION SUBUNIT 29"/>
    <property type="match status" value="1"/>
</dbReference>
<dbReference type="SUPFAM" id="SSF81995">
    <property type="entry name" value="beta-sandwich domain of Sec23/24"/>
    <property type="match status" value="1"/>
</dbReference>
<feature type="compositionally biased region" description="Low complexity" evidence="1">
    <location>
        <begin position="203"/>
        <end position="212"/>
    </location>
</feature>
<feature type="compositionally biased region" description="Pro residues" evidence="1">
    <location>
        <begin position="124"/>
        <end position="143"/>
    </location>
</feature>
<evidence type="ECO:0000256" key="1">
    <source>
        <dbReference type="SAM" id="MobiDB-lite"/>
    </source>
</evidence>
<feature type="compositionally biased region" description="Acidic residues" evidence="1">
    <location>
        <begin position="406"/>
        <end position="417"/>
    </location>
</feature>
<feature type="region of interest" description="Disordered" evidence="1">
    <location>
        <begin position="99"/>
        <end position="143"/>
    </location>
</feature>
<feature type="compositionally biased region" description="Low complexity" evidence="1">
    <location>
        <begin position="104"/>
        <end position="123"/>
    </location>
</feature>
<protein>
    <submittedName>
        <fullName evidence="2">Uncharacterized protein</fullName>
    </submittedName>
</protein>
<feature type="region of interest" description="Disordered" evidence="1">
    <location>
        <begin position="406"/>
        <end position="440"/>
    </location>
</feature>
<dbReference type="AlphaFoldDB" id="A0A175WA43"/>
<feature type="region of interest" description="Disordered" evidence="1">
    <location>
        <begin position="203"/>
        <end position="227"/>
    </location>
</feature>
<dbReference type="PANTHER" id="PTHR24330">
    <property type="entry name" value="HOMEOBOX PROTEIN BARH-LIKE"/>
    <property type="match status" value="1"/>
</dbReference>
<dbReference type="EMBL" id="LCTW02000058">
    <property type="protein sequence ID" value="KXX80483.1"/>
    <property type="molecule type" value="Genomic_DNA"/>
</dbReference>
<dbReference type="Proteomes" id="UP000078237">
    <property type="component" value="Unassembled WGS sequence"/>
</dbReference>
<gene>
    <name evidence="2" type="ORF">MMYC01_202444</name>
</gene>
<evidence type="ECO:0000313" key="2">
    <source>
        <dbReference type="EMBL" id="KXX80483.1"/>
    </source>
</evidence>
<dbReference type="VEuPathDB" id="FungiDB:MMYC01_202444"/>
<dbReference type="STRING" id="100816.A0A175WA43"/>
<feature type="region of interest" description="Disordered" evidence="1">
    <location>
        <begin position="18"/>
        <end position="43"/>
    </location>
</feature>
<feature type="compositionally biased region" description="Polar residues" evidence="1">
    <location>
        <begin position="18"/>
        <end position="37"/>
    </location>
</feature>
<sequence>MELSSPLTTLASISTPESYYTARGSPSNAADDTTITSPGEDEEEEASLKLGYRDTIQLPHELKSHCQIHLEEQLYSAAIQILTGLLADGNAVPYPTYLTHAQKQKQQQQQQQQQQRQQQQQQPQPQPPPAPLPPKPARVPPPSQLALLGTLVIHPLFTSRPPEKGNLHVAASALAYLRGLVSVVGAVNANLRGAFAFDTNTTRRSNSRNRGAVGDGGRAWRGRAGNRLDGGAGGWDVGLSSSGDDDSDSVGGQFARDQILFRRAPDFWAVLGWAFRCAAEYPQRWRHWRVWLEYVVWVLEADFDERVERDQQGTAGWGGGKRSTPYPMLKGSLLVGYLEDLRRARKNVSKEVMRALFAFSDGDPAPDRALFREVFERETVAAKSTPKRKRAEMVVDLENDQFGDYLEGDEFGSEEGDMPATPSAPRQRKKSGRQPKAEAPPAFCLTDDIAETVPFRLRMFRLLSAASFYLPDVFMPVDELYETFTDHVRGLPLPMFQLFVESRAQNLPEDVQVSLLRVTIENMLSKHPDPADVDPEHEAGYGVTVPMMQKCFLPFAANRVTAEDNAKLSVALESLLWFIYSQVNVEYSEDLRSAVEMGIKAREDRIRRRGAGALKGDASDKAAREVLARSARNLKTLMGIMATTAG</sequence>
<keyword evidence="3" id="KW-1185">Reference proteome</keyword>
<dbReference type="OrthoDB" id="5411773at2759"/>
<organism evidence="2 3">
    <name type="scientific">Madurella mycetomatis</name>
    <dbReference type="NCBI Taxonomy" id="100816"/>
    <lineage>
        <taxon>Eukaryota</taxon>
        <taxon>Fungi</taxon>
        <taxon>Dikarya</taxon>
        <taxon>Ascomycota</taxon>
        <taxon>Pezizomycotina</taxon>
        <taxon>Sordariomycetes</taxon>
        <taxon>Sordariomycetidae</taxon>
        <taxon>Sordariales</taxon>
        <taxon>Sordariales incertae sedis</taxon>
        <taxon>Madurella</taxon>
    </lineage>
</organism>
<comment type="caution">
    <text evidence="2">The sequence shown here is derived from an EMBL/GenBank/DDBJ whole genome shotgun (WGS) entry which is preliminary data.</text>
</comment>
<evidence type="ECO:0000313" key="3">
    <source>
        <dbReference type="Proteomes" id="UP000078237"/>
    </source>
</evidence>
<name>A0A175WA43_9PEZI</name>
<reference evidence="2 3" key="1">
    <citation type="journal article" date="2016" name="Genome Announc.">
        <title>Genome Sequence of Madurella mycetomatis mm55, Isolated from a Human Mycetoma Case in Sudan.</title>
        <authorList>
            <person name="Smit S."/>
            <person name="Derks M.F."/>
            <person name="Bervoets S."/>
            <person name="Fahal A."/>
            <person name="van Leeuwen W."/>
            <person name="van Belkum A."/>
            <person name="van de Sande W.W."/>
        </authorList>
    </citation>
    <scope>NUCLEOTIDE SEQUENCE [LARGE SCALE GENOMIC DNA]</scope>
    <source>
        <strain evidence="3">mm55</strain>
    </source>
</reference>